<dbReference type="PATRIC" id="fig|45071.7.peg.4137"/>
<reference evidence="1 2" key="1">
    <citation type="submission" date="2016-02" db="EMBL/GenBank/DDBJ databases">
        <title>Secondary metabolites in Legionella.</title>
        <authorList>
            <person name="Tobias N.J."/>
            <person name="Bode H.B."/>
        </authorList>
    </citation>
    <scope>NUCLEOTIDE SEQUENCE [LARGE SCALE GENOMIC DNA]</scope>
    <source>
        <strain evidence="1 2">DSM 19216</strain>
    </source>
</reference>
<dbReference type="AlphaFoldDB" id="A0A1E5JL01"/>
<comment type="caution">
    <text evidence="1">The sequence shown here is derived from an EMBL/GenBank/DDBJ whole genome shotgun (WGS) entry which is preliminary data.</text>
</comment>
<proteinExistence type="predicted"/>
<name>A0A1E5JL01_9GAMM</name>
<protein>
    <submittedName>
        <fullName evidence="1">Uncharacterized protein</fullName>
    </submittedName>
</protein>
<evidence type="ECO:0000313" key="2">
    <source>
        <dbReference type="Proteomes" id="UP000095229"/>
    </source>
</evidence>
<gene>
    <name evidence="1" type="ORF">lpari_03848</name>
</gene>
<dbReference type="Proteomes" id="UP000095229">
    <property type="component" value="Unassembled WGS sequence"/>
</dbReference>
<accession>A0A1E5JL01</accession>
<keyword evidence="2" id="KW-1185">Reference proteome</keyword>
<sequence length="37" mass="4163">MMENNSDVKQQLNECLEVLTKILGAELLGVIFMVLIL</sequence>
<evidence type="ECO:0000313" key="1">
    <source>
        <dbReference type="EMBL" id="OEH45226.1"/>
    </source>
</evidence>
<dbReference type="EMBL" id="LSOG01000106">
    <property type="protein sequence ID" value="OEH45226.1"/>
    <property type="molecule type" value="Genomic_DNA"/>
</dbReference>
<organism evidence="1 2">
    <name type="scientific">Legionella parisiensis</name>
    <dbReference type="NCBI Taxonomy" id="45071"/>
    <lineage>
        <taxon>Bacteria</taxon>
        <taxon>Pseudomonadati</taxon>
        <taxon>Pseudomonadota</taxon>
        <taxon>Gammaproteobacteria</taxon>
        <taxon>Legionellales</taxon>
        <taxon>Legionellaceae</taxon>
        <taxon>Legionella</taxon>
    </lineage>
</organism>